<feature type="repeat" description="PPR" evidence="2">
    <location>
        <begin position="557"/>
        <end position="592"/>
    </location>
</feature>
<reference evidence="4 5" key="2">
    <citation type="submission" date="2020-07" db="EMBL/GenBank/DDBJ databases">
        <title>Genome assembly of wild tea tree DASZ reveals pedigree and selection history of tea varieties.</title>
        <authorList>
            <person name="Zhang W."/>
        </authorList>
    </citation>
    <scope>NUCLEOTIDE SEQUENCE [LARGE SCALE GENOMIC DNA]</scope>
    <source>
        <strain evidence="5">cv. G240</strain>
        <tissue evidence="4">Leaf</tissue>
    </source>
</reference>
<dbReference type="PROSITE" id="PS51375">
    <property type="entry name" value="PPR"/>
    <property type="match status" value="6"/>
</dbReference>
<name>A0A7J7G3Z9_CAMSI</name>
<dbReference type="Pfam" id="PF20431">
    <property type="entry name" value="E_motif"/>
    <property type="match status" value="1"/>
</dbReference>
<dbReference type="Pfam" id="PF13041">
    <property type="entry name" value="PPR_2"/>
    <property type="match status" value="3"/>
</dbReference>
<gene>
    <name evidence="4" type="ORF">HYC85_030509</name>
</gene>
<evidence type="ECO:0000256" key="2">
    <source>
        <dbReference type="PROSITE-ProRule" id="PRU00708"/>
    </source>
</evidence>
<organism evidence="4 5">
    <name type="scientific">Camellia sinensis</name>
    <name type="common">Tea plant</name>
    <name type="synonym">Thea sinensis</name>
    <dbReference type="NCBI Taxonomy" id="4442"/>
    <lineage>
        <taxon>Eukaryota</taxon>
        <taxon>Viridiplantae</taxon>
        <taxon>Streptophyta</taxon>
        <taxon>Embryophyta</taxon>
        <taxon>Tracheophyta</taxon>
        <taxon>Spermatophyta</taxon>
        <taxon>Magnoliopsida</taxon>
        <taxon>eudicotyledons</taxon>
        <taxon>Gunneridae</taxon>
        <taxon>Pentapetalae</taxon>
        <taxon>asterids</taxon>
        <taxon>Ericales</taxon>
        <taxon>Theaceae</taxon>
        <taxon>Camellia</taxon>
    </lineage>
</organism>
<dbReference type="InterPro" id="IPR046960">
    <property type="entry name" value="PPR_At4g14850-like_plant"/>
</dbReference>
<dbReference type="InterPro" id="IPR011990">
    <property type="entry name" value="TPR-like_helical_dom_sf"/>
</dbReference>
<feature type="repeat" description="PPR" evidence="2">
    <location>
        <begin position="450"/>
        <end position="484"/>
    </location>
</feature>
<dbReference type="InterPro" id="IPR000477">
    <property type="entry name" value="RT_dom"/>
</dbReference>
<proteinExistence type="predicted"/>
<feature type="repeat" description="PPR" evidence="2">
    <location>
        <begin position="342"/>
        <end position="376"/>
    </location>
</feature>
<evidence type="ECO:0000259" key="3">
    <source>
        <dbReference type="Pfam" id="PF00078"/>
    </source>
</evidence>
<dbReference type="Proteomes" id="UP000593564">
    <property type="component" value="Unassembled WGS sequence"/>
</dbReference>
<keyword evidence="5" id="KW-1185">Reference proteome</keyword>
<evidence type="ECO:0000313" key="5">
    <source>
        <dbReference type="Proteomes" id="UP000593564"/>
    </source>
</evidence>
<dbReference type="FunFam" id="1.25.40.10:FF:001079">
    <property type="entry name" value="Pentatricopeptide repeat-containing protein At2g17210"/>
    <property type="match status" value="1"/>
</dbReference>
<dbReference type="Pfam" id="PF00078">
    <property type="entry name" value="RVT_1"/>
    <property type="match status" value="1"/>
</dbReference>
<comment type="caution">
    <text evidence="4">The sequence shown here is derived from an EMBL/GenBank/DDBJ whole genome shotgun (WGS) entry which is preliminary data.</text>
</comment>
<feature type="repeat" description="PPR" evidence="2">
    <location>
        <begin position="526"/>
        <end position="556"/>
    </location>
</feature>
<dbReference type="GO" id="GO:0009451">
    <property type="term" value="P:RNA modification"/>
    <property type="evidence" value="ECO:0007669"/>
    <property type="project" value="InterPro"/>
</dbReference>
<dbReference type="NCBIfam" id="TIGR00756">
    <property type="entry name" value="PPR"/>
    <property type="match status" value="5"/>
</dbReference>
<dbReference type="FunFam" id="1.25.40.10:FF:000682">
    <property type="entry name" value="Pentatricopeptide repeat-containing protein At3g16610"/>
    <property type="match status" value="1"/>
</dbReference>
<dbReference type="FunFam" id="1.25.40.10:FF:000344">
    <property type="entry name" value="Pentatricopeptide repeat-containing protein"/>
    <property type="match status" value="1"/>
</dbReference>
<protein>
    <recommendedName>
        <fullName evidence="3">Reverse transcriptase domain-containing protein</fullName>
    </recommendedName>
</protein>
<dbReference type="PANTHER" id="PTHR47926">
    <property type="entry name" value="PENTATRICOPEPTIDE REPEAT-CONTAINING PROTEIN"/>
    <property type="match status" value="1"/>
</dbReference>
<dbReference type="Gene3D" id="1.25.40.10">
    <property type="entry name" value="Tetratricopeptide repeat domain"/>
    <property type="match status" value="4"/>
</dbReference>
<dbReference type="GO" id="GO:0003723">
    <property type="term" value="F:RNA binding"/>
    <property type="evidence" value="ECO:0007669"/>
    <property type="project" value="InterPro"/>
</dbReference>
<dbReference type="EMBL" id="JACBKZ010000014">
    <property type="protein sequence ID" value="KAF5934338.1"/>
    <property type="molecule type" value="Genomic_DNA"/>
</dbReference>
<dbReference type="InterPro" id="IPR046848">
    <property type="entry name" value="E_motif"/>
</dbReference>
<sequence length="777" mass="87567">MERRLRDITEVSENQFGFMPGRSTMEAIYLLRRVIEKYKEKKRDIYMVFIDLEKAYDRVPRDIIWWALEKKGVTKGYIDVIRDMYEGVVTTIRSPVGETNKFPITGRMEKKDSCSRPHLMRLKTWLGLVKRSMIYLWNLKLRKSNEDGFFTETLQMYSSMLRHSSNAYFGNNFTFPLVLKACSNLRSIRDGTILHSLTFLIGGGLHSDVFVQTSLIDMYSKCSDLPSSRRVFDEMPHRNLVSWNSIISAYSLHPHINHTFSLFKNMLFLGLEPTSATFLTILSSGLGLGLGQGLSLHCYIIKLGLLHSELPISNSVMSMYVRFGQLDDAQRIFYSSFESERSIVSWTTLLGGYTTAGYVAPAFHIFNQMRRQSIKPDCIALVNIISGCAQAGDLQLASSVHSLVLKSGCGCDIVHDDHNHPIDNLLVSMYAKCSDLVSARNVFDRVREKSVFLWTSMISGYTHFGNPEEAVNLFKELLRTSTRPNEITIATVLSACADLGSPSMGVEIEEYILQHQQHSGGCLASNLHVLASLIHMYCKCGNVEKAKQVFERVSKKDLAAWSSMINGYAIHGMGEEALSLFHKMQSEEGIEPDAVVYTSILMACSHSGLVEDGLEYFKSMKRNLKVEPSIEHYWCLVDLLGRAGYLDLALKSIQEMPVQVQDQVWAPLLSACRKHHNIEIGEFAAKKLLDLNNGSGSNSNYVAIANFYTSVGKWKEAAVVRRLIDKDDQGEGRSVKEPGRSQIEIDGSLHVFTAGDRSHHRSSDIYAKIKQLHALSF</sequence>
<keyword evidence="1" id="KW-0677">Repeat</keyword>
<dbReference type="InterPro" id="IPR002885">
    <property type="entry name" value="PPR_rpt"/>
</dbReference>
<dbReference type="PANTHER" id="PTHR47926:SF347">
    <property type="entry name" value="PENTATRICOPEPTIDE REPEAT-CONTAINING PROTEIN"/>
    <property type="match status" value="1"/>
</dbReference>
<feature type="repeat" description="PPR" evidence="2">
    <location>
        <begin position="593"/>
        <end position="623"/>
    </location>
</feature>
<feature type="repeat" description="PPR" evidence="2">
    <location>
        <begin position="239"/>
        <end position="273"/>
    </location>
</feature>
<evidence type="ECO:0000313" key="4">
    <source>
        <dbReference type="EMBL" id="KAF5934338.1"/>
    </source>
</evidence>
<feature type="domain" description="Reverse transcriptase" evidence="3">
    <location>
        <begin position="2"/>
        <end position="91"/>
    </location>
</feature>
<reference evidence="5" key="1">
    <citation type="journal article" date="2020" name="Nat. Commun.">
        <title>Genome assembly of wild tea tree DASZ reveals pedigree and selection history of tea varieties.</title>
        <authorList>
            <person name="Zhang W."/>
            <person name="Zhang Y."/>
            <person name="Qiu H."/>
            <person name="Guo Y."/>
            <person name="Wan H."/>
            <person name="Zhang X."/>
            <person name="Scossa F."/>
            <person name="Alseekh S."/>
            <person name="Zhang Q."/>
            <person name="Wang P."/>
            <person name="Xu L."/>
            <person name="Schmidt M.H."/>
            <person name="Jia X."/>
            <person name="Li D."/>
            <person name="Zhu A."/>
            <person name="Guo F."/>
            <person name="Chen W."/>
            <person name="Ni D."/>
            <person name="Usadel B."/>
            <person name="Fernie A.R."/>
            <person name="Wen W."/>
        </authorList>
    </citation>
    <scope>NUCLEOTIDE SEQUENCE [LARGE SCALE GENOMIC DNA]</scope>
    <source>
        <strain evidence="5">cv. G240</strain>
    </source>
</reference>
<dbReference type="Pfam" id="PF01535">
    <property type="entry name" value="PPR"/>
    <property type="match status" value="4"/>
</dbReference>
<dbReference type="AlphaFoldDB" id="A0A7J7G3Z9"/>
<evidence type="ECO:0000256" key="1">
    <source>
        <dbReference type="ARBA" id="ARBA00022737"/>
    </source>
</evidence>
<accession>A0A7J7G3Z9</accession>